<dbReference type="Proteomes" id="UP000677228">
    <property type="component" value="Unassembled WGS sequence"/>
</dbReference>
<dbReference type="GO" id="GO:0005509">
    <property type="term" value="F:calcium ion binding"/>
    <property type="evidence" value="ECO:0007669"/>
    <property type="project" value="InterPro"/>
</dbReference>
<dbReference type="InterPro" id="IPR028846">
    <property type="entry name" value="Recoverin"/>
</dbReference>
<keyword evidence="3" id="KW-0106">Calcium</keyword>
<sequence length="282" mass="32501">MGNKSGKTDLTELTPKQIRMLQANTNFTPEQIKEWHRSFVRDCPSGKLDKKKFIEVYKQFYPQGKADNFCTYAFHTFDQDNNGYVDFNEFLLAIAVISGGSLEQRLQAAFEMYDSDDSNYVDQKELNTMITVMYNIVGQQDREGPYDPNYIAKQIISELDITDDKKLSKEEFIDGKILVSGREKDLNVIFEKKGDLKDRLDLAFSMYDVDSNGFVDKKELTKIISAIYELNGERNQKKDNAPSKVAEIIIKKFDITDDNRLSREEFISGCMNDPELHELLTP</sequence>
<evidence type="ECO:0000313" key="9">
    <source>
        <dbReference type="Proteomes" id="UP000663829"/>
    </source>
</evidence>
<evidence type="ECO:0000256" key="1">
    <source>
        <dbReference type="ARBA" id="ARBA00022723"/>
    </source>
</evidence>
<evidence type="ECO:0000313" key="7">
    <source>
        <dbReference type="EMBL" id="CAF3564015.1"/>
    </source>
</evidence>
<dbReference type="EMBL" id="CAJNOQ010002728">
    <property type="protein sequence ID" value="CAF0975230.1"/>
    <property type="molecule type" value="Genomic_DNA"/>
</dbReference>
<evidence type="ECO:0000256" key="2">
    <source>
        <dbReference type="ARBA" id="ARBA00022737"/>
    </source>
</evidence>
<dbReference type="InterPro" id="IPR002048">
    <property type="entry name" value="EF_hand_dom"/>
</dbReference>
<gene>
    <name evidence="6" type="ORF">GPM918_LOCUS12453</name>
    <name evidence="5" type="ORF">OVA965_LOCUS3674</name>
    <name evidence="8" type="ORF">SRO942_LOCUS12453</name>
    <name evidence="7" type="ORF">TMI583_LOCUS3672</name>
</gene>
<dbReference type="PROSITE" id="PS50222">
    <property type="entry name" value="EF_HAND_2"/>
    <property type="match status" value="4"/>
</dbReference>
<dbReference type="PANTHER" id="PTHR23055">
    <property type="entry name" value="CALCIUM BINDING PROTEINS"/>
    <property type="match status" value="1"/>
</dbReference>
<dbReference type="PRINTS" id="PR00450">
    <property type="entry name" value="RECOVERIN"/>
</dbReference>
<evidence type="ECO:0000313" key="8">
    <source>
        <dbReference type="EMBL" id="CAF3748089.1"/>
    </source>
</evidence>
<dbReference type="Proteomes" id="UP000682733">
    <property type="component" value="Unassembled WGS sequence"/>
</dbReference>
<dbReference type="Gene3D" id="1.10.238.10">
    <property type="entry name" value="EF-hand"/>
    <property type="match status" value="2"/>
</dbReference>
<evidence type="ECO:0000259" key="4">
    <source>
        <dbReference type="PROSITE" id="PS50222"/>
    </source>
</evidence>
<dbReference type="Pfam" id="PF13499">
    <property type="entry name" value="EF-hand_7"/>
    <property type="match status" value="2"/>
</dbReference>
<dbReference type="InterPro" id="IPR011992">
    <property type="entry name" value="EF-hand-dom_pair"/>
</dbReference>
<dbReference type="Proteomes" id="UP000681722">
    <property type="component" value="Unassembled WGS sequence"/>
</dbReference>
<keyword evidence="1" id="KW-0479">Metal-binding</keyword>
<feature type="domain" description="EF-hand" evidence="4">
    <location>
        <begin position="241"/>
        <end position="276"/>
    </location>
</feature>
<comment type="caution">
    <text evidence="6">The sequence shown here is derived from an EMBL/GenBank/DDBJ whole genome shotgun (WGS) entry which is preliminary data.</text>
</comment>
<organism evidence="6 9">
    <name type="scientific">Didymodactylos carnosus</name>
    <dbReference type="NCBI Taxonomy" id="1234261"/>
    <lineage>
        <taxon>Eukaryota</taxon>
        <taxon>Metazoa</taxon>
        <taxon>Spiralia</taxon>
        <taxon>Gnathifera</taxon>
        <taxon>Rotifera</taxon>
        <taxon>Eurotatoria</taxon>
        <taxon>Bdelloidea</taxon>
        <taxon>Philodinida</taxon>
        <taxon>Philodinidae</taxon>
        <taxon>Didymodactylos</taxon>
    </lineage>
</organism>
<dbReference type="GO" id="GO:0008048">
    <property type="term" value="F:calcium sensitive guanylate cyclase activator activity"/>
    <property type="evidence" value="ECO:0007669"/>
    <property type="project" value="TreeGrafter"/>
</dbReference>
<dbReference type="SUPFAM" id="SSF47473">
    <property type="entry name" value="EF-hand"/>
    <property type="match status" value="2"/>
</dbReference>
<dbReference type="Pfam" id="PF13833">
    <property type="entry name" value="EF-hand_8"/>
    <property type="match status" value="1"/>
</dbReference>
<evidence type="ECO:0000256" key="3">
    <source>
        <dbReference type="ARBA" id="ARBA00022837"/>
    </source>
</evidence>
<dbReference type="OrthoDB" id="414065at2759"/>
<dbReference type="PANTHER" id="PTHR23055:SF69">
    <property type="entry name" value="NEURONAL CALCIUM SENSOR 2"/>
    <property type="match status" value="1"/>
</dbReference>
<keyword evidence="2" id="KW-0677">Repeat</keyword>
<keyword evidence="9" id="KW-1185">Reference proteome</keyword>
<feature type="domain" description="EF-hand" evidence="4">
    <location>
        <begin position="101"/>
        <end position="136"/>
    </location>
</feature>
<protein>
    <recommendedName>
        <fullName evidence="4">EF-hand domain-containing protein</fullName>
    </recommendedName>
</protein>
<proteinExistence type="predicted"/>
<name>A0A814EXL1_9BILA</name>
<evidence type="ECO:0000313" key="6">
    <source>
        <dbReference type="EMBL" id="CAF0975230.1"/>
    </source>
</evidence>
<feature type="domain" description="EF-hand" evidence="4">
    <location>
        <begin position="195"/>
        <end position="230"/>
    </location>
</feature>
<dbReference type="AlphaFoldDB" id="A0A814EXL1"/>
<dbReference type="SMART" id="SM00054">
    <property type="entry name" value="EFh"/>
    <property type="match status" value="5"/>
</dbReference>
<dbReference type="Proteomes" id="UP000663829">
    <property type="component" value="Unassembled WGS sequence"/>
</dbReference>
<feature type="domain" description="EF-hand" evidence="4">
    <location>
        <begin position="65"/>
        <end position="100"/>
    </location>
</feature>
<dbReference type="EMBL" id="CAJOBA010000902">
    <property type="protein sequence ID" value="CAF3564015.1"/>
    <property type="molecule type" value="Genomic_DNA"/>
</dbReference>
<dbReference type="CDD" id="cd00051">
    <property type="entry name" value="EFh"/>
    <property type="match status" value="1"/>
</dbReference>
<dbReference type="EMBL" id="CAJNOK010000902">
    <property type="protein sequence ID" value="CAF0782239.1"/>
    <property type="molecule type" value="Genomic_DNA"/>
</dbReference>
<evidence type="ECO:0000313" key="5">
    <source>
        <dbReference type="EMBL" id="CAF0782239.1"/>
    </source>
</evidence>
<accession>A0A814EXL1</accession>
<reference evidence="6" key="1">
    <citation type="submission" date="2021-02" db="EMBL/GenBank/DDBJ databases">
        <authorList>
            <person name="Nowell W R."/>
        </authorList>
    </citation>
    <scope>NUCLEOTIDE SEQUENCE</scope>
</reference>
<dbReference type="InterPro" id="IPR018247">
    <property type="entry name" value="EF_Hand_1_Ca_BS"/>
</dbReference>
<dbReference type="EMBL" id="CAJOBC010002728">
    <property type="protein sequence ID" value="CAF3748089.1"/>
    <property type="molecule type" value="Genomic_DNA"/>
</dbReference>
<dbReference type="PROSITE" id="PS00018">
    <property type="entry name" value="EF_HAND_1"/>
    <property type="match status" value="3"/>
</dbReference>